<organism evidence="1 2">
    <name type="scientific">Hibiscus sabdariffa</name>
    <name type="common">roselle</name>
    <dbReference type="NCBI Taxonomy" id="183260"/>
    <lineage>
        <taxon>Eukaryota</taxon>
        <taxon>Viridiplantae</taxon>
        <taxon>Streptophyta</taxon>
        <taxon>Embryophyta</taxon>
        <taxon>Tracheophyta</taxon>
        <taxon>Spermatophyta</taxon>
        <taxon>Magnoliopsida</taxon>
        <taxon>eudicotyledons</taxon>
        <taxon>Gunneridae</taxon>
        <taxon>Pentapetalae</taxon>
        <taxon>rosids</taxon>
        <taxon>malvids</taxon>
        <taxon>Malvales</taxon>
        <taxon>Malvaceae</taxon>
        <taxon>Malvoideae</taxon>
        <taxon>Hibiscus</taxon>
    </lineage>
</organism>
<comment type="caution">
    <text evidence="1">The sequence shown here is derived from an EMBL/GenBank/DDBJ whole genome shotgun (WGS) entry which is preliminary data.</text>
</comment>
<name>A0ABR2RBS2_9ROSI</name>
<accession>A0ABR2RBS2</accession>
<evidence type="ECO:0000313" key="1">
    <source>
        <dbReference type="EMBL" id="KAK9010280.1"/>
    </source>
</evidence>
<sequence length="94" mass="10649">MPQECRDPPLHASRCLRSNLVAKKCITINFHKKMTSPIKFSRVDDTKTSRPSVACIEIPSLRIGKLSIIVSLRALRLEIPRHMSGTEIPSFQHL</sequence>
<keyword evidence="2" id="KW-1185">Reference proteome</keyword>
<gene>
    <name evidence="1" type="ORF">V6N11_036791</name>
</gene>
<proteinExistence type="predicted"/>
<reference evidence="1 2" key="1">
    <citation type="journal article" date="2024" name="G3 (Bethesda)">
        <title>Genome assembly of Hibiscus sabdariffa L. provides insights into metabolisms of medicinal natural products.</title>
        <authorList>
            <person name="Kim T."/>
        </authorList>
    </citation>
    <scope>NUCLEOTIDE SEQUENCE [LARGE SCALE GENOMIC DNA]</scope>
    <source>
        <strain evidence="1">TK-2024</strain>
        <tissue evidence="1">Old leaves</tissue>
    </source>
</reference>
<dbReference type="Proteomes" id="UP001396334">
    <property type="component" value="Unassembled WGS sequence"/>
</dbReference>
<evidence type="ECO:0000313" key="2">
    <source>
        <dbReference type="Proteomes" id="UP001396334"/>
    </source>
</evidence>
<protein>
    <submittedName>
        <fullName evidence="1">Uncharacterized protein</fullName>
    </submittedName>
</protein>
<dbReference type="EMBL" id="JBBPBN010000024">
    <property type="protein sequence ID" value="KAK9010280.1"/>
    <property type="molecule type" value="Genomic_DNA"/>
</dbReference>